<proteinExistence type="predicted"/>
<evidence type="ECO:0000313" key="2">
    <source>
        <dbReference type="EMBL" id="PRQ27568.1"/>
    </source>
</evidence>
<keyword evidence="3" id="KW-1185">Reference proteome</keyword>
<dbReference type="Gramene" id="PRQ27568">
    <property type="protein sequence ID" value="PRQ27568"/>
    <property type="gene ID" value="RchiOBHm_Chr6g0306661"/>
</dbReference>
<dbReference type="AlphaFoldDB" id="A0A2P6Q058"/>
<name>A0A2P6Q058_ROSCH</name>
<organism evidence="2 3">
    <name type="scientific">Rosa chinensis</name>
    <name type="common">China rose</name>
    <dbReference type="NCBI Taxonomy" id="74649"/>
    <lineage>
        <taxon>Eukaryota</taxon>
        <taxon>Viridiplantae</taxon>
        <taxon>Streptophyta</taxon>
        <taxon>Embryophyta</taxon>
        <taxon>Tracheophyta</taxon>
        <taxon>Spermatophyta</taxon>
        <taxon>Magnoliopsida</taxon>
        <taxon>eudicotyledons</taxon>
        <taxon>Gunneridae</taxon>
        <taxon>Pentapetalae</taxon>
        <taxon>rosids</taxon>
        <taxon>fabids</taxon>
        <taxon>Rosales</taxon>
        <taxon>Rosaceae</taxon>
        <taxon>Rosoideae</taxon>
        <taxon>Rosoideae incertae sedis</taxon>
        <taxon>Rosa</taxon>
    </lineage>
</organism>
<reference evidence="2 3" key="1">
    <citation type="journal article" date="2018" name="Nat. Genet.">
        <title>The Rosa genome provides new insights in the design of modern roses.</title>
        <authorList>
            <person name="Bendahmane M."/>
        </authorList>
    </citation>
    <scope>NUCLEOTIDE SEQUENCE [LARGE SCALE GENOMIC DNA]</scope>
    <source>
        <strain evidence="3">cv. Old Blush</strain>
    </source>
</reference>
<gene>
    <name evidence="2" type="ORF">RchiOBHm_Chr6g0306661</name>
</gene>
<evidence type="ECO:0000256" key="1">
    <source>
        <dbReference type="SAM" id="MobiDB-lite"/>
    </source>
</evidence>
<dbReference type="Proteomes" id="UP000238479">
    <property type="component" value="Chromosome 6"/>
</dbReference>
<dbReference type="EMBL" id="PDCK01000044">
    <property type="protein sequence ID" value="PRQ27568.1"/>
    <property type="molecule type" value="Genomic_DNA"/>
</dbReference>
<accession>A0A2P6Q058</accession>
<sequence>MLMQVAMGRVVPINSNFGFSNLEDGDTADEVVAGGGREGGDSGLRDLAEEMGRRR</sequence>
<feature type="compositionally biased region" description="Basic and acidic residues" evidence="1">
    <location>
        <begin position="38"/>
        <end position="55"/>
    </location>
</feature>
<comment type="caution">
    <text evidence="2">The sequence shown here is derived from an EMBL/GenBank/DDBJ whole genome shotgun (WGS) entry which is preliminary data.</text>
</comment>
<protein>
    <submittedName>
        <fullName evidence="2">Uncharacterized protein</fullName>
    </submittedName>
</protein>
<feature type="region of interest" description="Disordered" evidence="1">
    <location>
        <begin position="18"/>
        <end position="55"/>
    </location>
</feature>
<evidence type="ECO:0000313" key="3">
    <source>
        <dbReference type="Proteomes" id="UP000238479"/>
    </source>
</evidence>